<name>A0A066XCE3_COLSU</name>
<dbReference type="STRING" id="1173701.A0A066XCE3"/>
<dbReference type="OrthoDB" id="10042665at2759"/>
<comment type="caution">
    <text evidence="2">The sequence shown here is derived from an EMBL/GenBank/DDBJ whole genome shotgun (WGS) entry which is preliminary data.</text>
</comment>
<dbReference type="eggNOG" id="KOG0742">
    <property type="taxonomic scope" value="Eukaryota"/>
</dbReference>
<accession>A0A066XCE3</accession>
<dbReference type="SMART" id="SM00382">
    <property type="entry name" value="AAA"/>
    <property type="match status" value="1"/>
</dbReference>
<dbReference type="AlphaFoldDB" id="A0A066XCE3"/>
<dbReference type="GO" id="GO:0016887">
    <property type="term" value="F:ATP hydrolysis activity"/>
    <property type="evidence" value="ECO:0007669"/>
    <property type="project" value="InterPro"/>
</dbReference>
<dbReference type="PANTHER" id="PTHR46411">
    <property type="entry name" value="FAMILY ATPASE, PUTATIVE-RELATED"/>
    <property type="match status" value="1"/>
</dbReference>
<gene>
    <name evidence="2" type="ORF">CSUB01_05291</name>
</gene>
<reference evidence="3" key="1">
    <citation type="journal article" date="2014" name="Genome Announc.">
        <title>Draft genome sequence of Colletotrichum sublineola, a destructive pathogen of cultivated sorghum.</title>
        <authorList>
            <person name="Baroncelli R."/>
            <person name="Sanz-Martin J.M."/>
            <person name="Rech G.E."/>
            <person name="Sukno S.A."/>
            <person name="Thon M.R."/>
        </authorList>
    </citation>
    <scope>NUCLEOTIDE SEQUENCE [LARGE SCALE GENOMIC DNA]</scope>
    <source>
        <strain evidence="3">TX430BB</strain>
    </source>
</reference>
<keyword evidence="3" id="KW-1185">Reference proteome</keyword>
<feature type="non-terminal residue" evidence="2">
    <location>
        <position position="1"/>
    </location>
</feature>
<dbReference type="InterPro" id="IPR003959">
    <property type="entry name" value="ATPase_AAA_core"/>
</dbReference>
<feature type="domain" description="AAA+ ATPase" evidence="1">
    <location>
        <begin position="31"/>
        <end position="155"/>
    </location>
</feature>
<evidence type="ECO:0000313" key="3">
    <source>
        <dbReference type="Proteomes" id="UP000027238"/>
    </source>
</evidence>
<dbReference type="InterPro" id="IPR027417">
    <property type="entry name" value="P-loop_NTPase"/>
</dbReference>
<dbReference type="SUPFAM" id="SSF52540">
    <property type="entry name" value="P-loop containing nucleoside triphosphate hydrolases"/>
    <property type="match status" value="1"/>
</dbReference>
<dbReference type="Proteomes" id="UP000027238">
    <property type="component" value="Unassembled WGS sequence"/>
</dbReference>
<protein>
    <recommendedName>
        <fullName evidence="1">AAA+ ATPase domain-containing protein</fullName>
    </recommendedName>
</protein>
<dbReference type="GO" id="GO:0005524">
    <property type="term" value="F:ATP binding"/>
    <property type="evidence" value="ECO:0007669"/>
    <property type="project" value="InterPro"/>
</dbReference>
<evidence type="ECO:0000259" key="1">
    <source>
        <dbReference type="SMART" id="SM00382"/>
    </source>
</evidence>
<evidence type="ECO:0000313" key="2">
    <source>
        <dbReference type="EMBL" id="KDN65309.1"/>
    </source>
</evidence>
<dbReference type="PANTHER" id="PTHR46411:SF2">
    <property type="entry name" value="AAA+ ATPASE DOMAIN-CONTAINING PROTEIN"/>
    <property type="match status" value="1"/>
</dbReference>
<dbReference type="InterPro" id="IPR003593">
    <property type="entry name" value="AAA+_ATPase"/>
</dbReference>
<sequence length="267" mass="30633">QIWGSLVKSFSSESRGEDKYLYKDVIKRKGRGLIFLLHGPPGLGKTLTAESVAESTRRPLYHASTGELSINVQQLEKQLFDIFRLGIRWGAVVLLDEADVLMTRRITTELARNAIVAVFLRLIEYYDGMLFLTTNRLEDFDNAFYNRIHITIRYDTLKAPERTNIWRQHLTRASRRNNESQIAGGVSSSPEWSEEAYRLLGQIETNGRDIRNTTRTAYEYARALDEDLSIGHVLTVVRNNLDVDKHPDLPEILQRLEALEREGAERG</sequence>
<organism evidence="2 3">
    <name type="scientific">Colletotrichum sublineola</name>
    <name type="common">Sorghum anthracnose fungus</name>
    <dbReference type="NCBI Taxonomy" id="1173701"/>
    <lineage>
        <taxon>Eukaryota</taxon>
        <taxon>Fungi</taxon>
        <taxon>Dikarya</taxon>
        <taxon>Ascomycota</taxon>
        <taxon>Pezizomycotina</taxon>
        <taxon>Sordariomycetes</taxon>
        <taxon>Hypocreomycetidae</taxon>
        <taxon>Glomerellales</taxon>
        <taxon>Glomerellaceae</taxon>
        <taxon>Colletotrichum</taxon>
        <taxon>Colletotrichum graminicola species complex</taxon>
    </lineage>
</organism>
<dbReference type="Pfam" id="PF00004">
    <property type="entry name" value="AAA"/>
    <property type="match status" value="1"/>
</dbReference>
<proteinExistence type="predicted"/>
<dbReference type="HOGENOM" id="CLU_004471_5_1_1"/>
<dbReference type="EMBL" id="JMSE01001044">
    <property type="protein sequence ID" value="KDN65309.1"/>
    <property type="molecule type" value="Genomic_DNA"/>
</dbReference>
<dbReference type="Gene3D" id="3.40.50.300">
    <property type="entry name" value="P-loop containing nucleotide triphosphate hydrolases"/>
    <property type="match status" value="1"/>
</dbReference>
<dbReference type="OMA" id="WTTEFRR"/>